<sequence length="119" mass="13866">MTAHHRYIFLLREKQRGERVGTSTERVLEKECERFMSAGSKLGAIGAQLKLCISLSIVFFSLCMLQQLCCLFQQWIHLFFPTVSMRLRPKRTCSGIEFFGGFHIKKFCYLLLFLRGPHT</sequence>
<name>A0AAD8MIW6_9APIA</name>
<gene>
    <name evidence="1" type="ORF">POM88_030775</name>
</gene>
<protein>
    <submittedName>
        <fullName evidence="1">WD repeat-containing 55</fullName>
    </submittedName>
</protein>
<organism evidence="1 2">
    <name type="scientific">Heracleum sosnowskyi</name>
    <dbReference type="NCBI Taxonomy" id="360622"/>
    <lineage>
        <taxon>Eukaryota</taxon>
        <taxon>Viridiplantae</taxon>
        <taxon>Streptophyta</taxon>
        <taxon>Embryophyta</taxon>
        <taxon>Tracheophyta</taxon>
        <taxon>Spermatophyta</taxon>
        <taxon>Magnoliopsida</taxon>
        <taxon>eudicotyledons</taxon>
        <taxon>Gunneridae</taxon>
        <taxon>Pentapetalae</taxon>
        <taxon>asterids</taxon>
        <taxon>campanulids</taxon>
        <taxon>Apiales</taxon>
        <taxon>Apiaceae</taxon>
        <taxon>Apioideae</taxon>
        <taxon>apioid superclade</taxon>
        <taxon>Tordylieae</taxon>
        <taxon>Tordyliinae</taxon>
        <taxon>Heracleum</taxon>
    </lineage>
</organism>
<proteinExistence type="predicted"/>
<keyword evidence="2" id="KW-1185">Reference proteome</keyword>
<reference evidence="1" key="1">
    <citation type="submission" date="2023-02" db="EMBL/GenBank/DDBJ databases">
        <title>Genome of toxic invasive species Heracleum sosnowskyi carries increased number of genes despite the absence of recent whole-genome duplications.</title>
        <authorList>
            <person name="Schelkunov M."/>
            <person name="Shtratnikova V."/>
            <person name="Makarenko M."/>
            <person name="Klepikova A."/>
            <person name="Omelchenko D."/>
            <person name="Novikova G."/>
            <person name="Obukhova E."/>
            <person name="Bogdanov V."/>
            <person name="Penin A."/>
            <person name="Logacheva M."/>
        </authorList>
    </citation>
    <scope>NUCLEOTIDE SEQUENCE</scope>
    <source>
        <strain evidence="1">Hsosn_3</strain>
        <tissue evidence="1">Leaf</tissue>
    </source>
</reference>
<dbReference type="EMBL" id="JAUIZM010000007">
    <property type="protein sequence ID" value="KAK1374582.1"/>
    <property type="molecule type" value="Genomic_DNA"/>
</dbReference>
<dbReference type="Proteomes" id="UP001237642">
    <property type="component" value="Unassembled WGS sequence"/>
</dbReference>
<dbReference type="AlphaFoldDB" id="A0AAD8MIW6"/>
<evidence type="ECO:0000313" key="2">
    <source>
        <dbReference type="Proteomes" id="UP001237642"/>
    </source>
</evidence>
<comment type="caution">
    <text evidence="1">The sequence shown here is derived from an EMBL/GenBank/DDBJ whole genome shotgun (WGS) entry which is preliminary data.</text>
</comment>
<accession>A0AAD8MIW6</accession>
<evidence type="ECO:0000313" key="1">
    <source>
        <dbReference type="EMBL" id="KAK1374582.1"/>
    </source>
</evidence>
<reference evidence="1" key="2">
    <citation type="submission" date="2023-05" db="EMBL/GenBank/DDBJ databases">
        <authorList>
            <person name="Schelkunov M.I."/>
        </authorList>
    </citation>
    <scope>NUCLEOTIDE SEQUENCE</scope>
    <source>
        <strain evidence="1">Hsosn_3</strain>
        <tissue evidence="1">Leaf</tissue>
    </source>
</reference>